<dbReference type="PANTHER" id="PTHR33070:SF129">
    <property type="entry name" value="DUF241 DOMAIN PROTEIN"/>
    <property type="match status" value="1"/>
</dbReference>
<feature type="region of interest" description="Disordered" evidence="2">
    <location>
        <begin position="1"/>
        <end position="23"/>
    </location>
</feature>
<dbReference type="EMBL" id="JARAOO010000002">
    <property type="protein sequence ID" value="KAJ7978687.1"/>
    <property type="molecule type" value="Genomic_DNA"/>
</dbReference>
<dbReference type="AlphaFoldDB" id="A0AAD7QBY2"/>
<sequence length="295" mass="33494">MATSHLNPRSSYHARSNSLPSRPHPVIPKLDEHLCRLRSLEATSSTSSSASICHKLSGLQELHDCVDDMLLLPTTQQAFVQESNERWVDELLDGSLRLLDLCSIAKDALLQTKECAQKIQSIMRRRRGTEMELTSEIRNYMNSRRMIRKAIRRALKGKQSKSTEKNHDTFPMVSALREAEAVNLTIFESLLSYIAGHSLQTRSGSWSLVSKLVSPKIVASNYEENGSNELEKLDAALQILTDHKPNKSDYIMHVENVQNHLGRLESRIQDLEDGLECLFRRLVKTRVSLLNILNH</sequence>
<dbReference type="Proteomes" id="UP001163823">
    <property type="component" value="Chromosome 2"/>
</dbReference>
<dbReference type="PANTHER" id="PTHR33070">
    <property type="entry name" value="OS06G0725500 PROTEIN"/>
    <property type="match status" value="1"/>
</dbReference>
<name>A0AAD7QBY2_QUISA</name>
<reference evidence="3" key="1">
    <citation type="journal article" date="2023" name="Science">
        <title>Elucidation of the pathway for biosynthesis of saponin adjuvants from the soapbark tree.</title>
        <authorList>
            <person name="Reed J."/>
            <person name="Orme A."/>
            <person name="El-Demerdash A."/>
            <person name="Owen C."/>
            <person name="Martin L.B.B."/>
            <person name="Misra R.C."/>
            <person name="Kikuchi S."/>
            <person name="Rejzek M."/>
            <person name="Martin A.C."/>
            <person name="Harkess A."/>
            <person name="Leebens-Mack J."/>
            <person name="Louveau T."/>
            <person name="Stephenson M.J."/>
            <person name="Osbourn A."/>
        </authorList>
    </citation>
    <scope>NUCLEOTIDE SEQUENCE</scope>
    <source>
        <strain evidence="3">S10</strain>
    </source>
</reference>
<evidence type="ECO:0000256" key="2">
    <source>
        <dbReference type="SAM" id="MobiDB-lite"/>
    </source>
</evidence>
<dbReference type="KEGG" id="qsa:O6P43_002180"/>
<evidence type="ECO:0000256" key="1">
    <source>
        <dbReference type="SAM" id="Coils"/>
    </source>
</evidence>
<feature type="coiled-coil region" evidence="1">
    <location>
        <begin position="254"/>
        <end position="281"/>
    </location>
</feature>
<comment type="caution">
    <text evidence="3">The sequence shown here is derived from an EMBL/GenBank/DDBJ whole genome shotgun (WGS) entry which is preliminary data.</text>
</comment>
<dbReference type="EMBL" id="JARAOO010000002">
    <property type="protein sequence ID" value="KAJ7978688.1"/>
    <property type="molecule type" value="Genomic_DNA"/>
</dbReference>
<dbReference type="GO" id="GO:0048364">
    <property type="term" value="P:root development"/>
    <property type="evidence" value="ECO:0007669"/>
    <property type="project" value="InterPro"/>
</dbReference>
<organism evidence="3 4">
    <name type="scientific">Quillaja saponaria</name>
    <name type="common">Soap bark tree</name>
    <dbReference type="NCBI Taxonomy" id="32244"/>
    <lineage>
        <taxon>Eukaryota</taxon>
        <taxon>Viridiplantae</taxon>
        <taxon>Streptophyta</taxon>
        <taxon>Embryophyta</taxon>
        <taxon>Tracheophyta</taxon>
        <taxon>Spermatophyta</taxon>
        <taxon>Magnoliopsida</taxon>
        <taxon>eudicotyledons</taxon>
        <taxon>Gunneridae</taxon>
        <taxon>Pentapetalae</taxon>
        <taxon>rosids</taxon>
        <taxon>fabids</taxon>
        <taxon>Fabales</taxon>
        <taxon>Quillajaceae</taxon>
        <taxon>Quillaja</taxon>
    </lineage>
</organism>
<proteinExistence type="predicted"/>
<keyword evidence="4" id="KW-1185">Reference proteome</keyword>
<accession>A0AAD7QBY2</accession>
<evidence type="ECO:0000313" key="4">
    <source>
        <dbReference type="Proteomes" id="UP001163823"/>
    </source>
</evidence>
<gene>
    <name evidence="3" type="ORF">O6P43_002180</name>
</gene>
<feature type="compositionally biased region" description="Polar residues" evidence="2">
    <location>
        <begin position="1"/>
        <end position="20"/>
    </location>
</feature>
<dbReference type="Pfam" id="PF03087">
    <property type="entry name" value="BPS1"/>
    <property type="match status" value="1"/>
</dbReference>
<keyword evidence="1" id="KW-0175">Coiled coil</keyword>
<dbReference type="GO" id="GO:0048367">
    <property type="term" value="P:shoot system development"/>
    <property type="evidence" value="ECO:0007669"/>
    <property type="project" value="InterPro"/>
</dbReference>
<protein>
    <submittedName>
        <fullName evidence="3">Uncharacterized protein</fullName>
    </submittedName>
</protein>
<dbReference type="InterPro" id="IPR004320">
    <property type="entry name" value="BPS1_pln"/>
</dbReference>
<evidence type="ECO:0000313" key="3">
    <source>
        <dbReference type="EMBL" id="KAJ7978687.1"/>
    </source>
</evidence>